<comment type="similarity">
    <text evidence="2">Belongs to the plant tobamovirus multiplication TOM1 protein family.</text>
</comment>
<keyword evidence="11" id="KW-1185">Reference proteome</keyword>
<feature type="region of interest" description="Disordered" evidence="7">
    <location>
        <begin position="351"/>
        <end position="388"/>
    </location>
</feature>
<comment type="subcellular location">
    <subcellularLocation>
        <location evidence="1">Vacuole membrane</location>
        <topology evidence="1">Multi-pass membrane protein</topology>
    </subcellularLocation>
</comment>
<keyword evidence="5 8" id="KW-1133">Transmembrane helix</keyword>
<evidence type="ECO:0000256" key="5">
    <source>
        <dbReference type="ARBA" id="ARBA00022989"/>
    </source>
</evidence>
<dbReference type="InterPro" id="IPR040226">
    <property type="entry name" value="THH1/TOM1/TOM3"/>
</dbReference>
<name>A0AAV0N0G6_9ROSI</name>
<evidence type="ECO:0000256" key="8">
    <source>
        <dbReference type="SAM" id="Phobius"/>
    </source>
</evidence>
<evidence type="ECO:0000259" key="9">
    <source>
        <dbReference type="Pfam" id="PF06454"/>
    </source>
</evidence>
<dbReference type="EMBL" id="CAMGYJ010000007">
    <property type="protein sequence ID" value="CAI0451922.1"/>
    <property type="molecule type" value="Genomic_DNA"/>
</dbReference>
<dbReference type="PANTHER" id="PTHR31142">
    <property type="entry name" value="TOBAMOVIRUS MULTIPLICATION PROTEIN 1-LIKE ISOFORM X1"/>
    <property type="match status" value="1"/>
</dbReference>
<feature type="transmembrane region" description="Helical" evidence="8">
    <location>
        <begin position="292"/>
        <end position="312"/>
    </location>
</feature>
<protein>
    <recommendedName>
        <fullName evidence="9">THH1/TOM1/TOM3 domain-containing protein</fullName>
    </recommendedName>
</protein>
<evidence type="ECO:0000256" key="3">
    <source>
        <dbReference type="ARBA" id="ARBA00022554"/>
    </source>
</evidence>
<dbReference type="InterPro" id="IPR009457">
    <property type="entry name" value="THH1/TOM1/TOM3_dom"/>
</dbReference>
<feature type="transmembrane region" description="Helical" evidence="8">
    <location>
        <begin position="216"/>
        <end position="236"/>
    </location>
</feature>
<gene>
    <name evidence="10" type="ORF">LITE_LOCUS31041</name>
</gene>
<keyword evidence="4 8" id="KW-0812">Transmembrane</keyword>
<evidence type="ECO:0000256" key="7">
    <source>
        <dbReference type="SAM" id="MobiDB-lite"/>
    </source>
</evidence>
<dbReference type="AlphaFoldDB" id="A0AAV0N0G6"/>
<evidence type="ECO:0000313" key="10">
    <source>
        <dbReference type="EMBL" id="CAI0451922.1"/>
    </source>
</evidence>
<reference evidence="10" key="1">
    <citation type="submission" date="2022-08" db="EMBL/GenBank/DDBJ databases">
        <authorList>
            <person name="Gutierrez-Valencia J."/>
        </authorList>
    </citation>
    <scope>NUCLEOTIDE SEQUENCE</scope>
</reference>
<evidence type="ECO:0000256" key="4">
    <source>
        <dbReference type="ARBA" id="ARBA00022692"/>
    </source>
</evidence>
<evidence type="ECO:0000256" key="6">
    <source>
        <dbReference type="ARBA" id="ARBA00023136"/>
    </source>
</evidence>
<feature type="transmembrane region" description="Helical" evidence="8">
    <location>
        <begin position="248"/>
        <end position="272"/>
    </location>
</feature>
<comment type="caution">
    <text evidence="10">The sequence shown here is derived from an EMBL/GenBank/DDBJ whole genome shotgun (WGS) entry which is preliminary data.</text>
</comment>
<sequence length="388" mass="43491">MFGAATERSSFCCFHPGVLAVNVGLASVDCILAFLAFYQVFHVLVGSSNLGYFLYFATSPIAYHNKWLCWSYACGFILMAFSKILFFAAFLLLLSFWVDLCHQADDEDYEEEDFSFYEPLLEMPPEHSGSMHGESQRACLPFRSIRVGSRQRVVILVQKFFFSWYNSLPCKFHSRLVIVLAFVLTMTCVALFWIDMSNGFTHSSLLAMVYEDIADVVMLLLGGALACYGLILYLKMRRVRSERAASDIWKVAGLAVVAVICFTTSALVAFLANIPVRYNWQQLDGNGLLTSVLLILYYFIGSSVPSAFLLWIMRELPPPLVSNVPEESMTITFVSDSAGVTHNPQRWTTSASLQNQRGEKQAILSPEARQRLSGSKSSSSSSDHKFLD</sequence>
<dbReference type="GO" id="GO:0005774">
    <property type="term" value="C:vacuolar membrane"/>
    <property type="evidence" value="ECO:0007669"/>
    <property type="project" value="UniProtKB-SubCell"/>
</dbReference>
<keyword evidence="6 8" id="KW-0472">Membrane</keyword>
<proteinExistence type="inferred from homology"/>
<feature type="domain" description="THH1/TOM1/TOM3" evidence="9">
    <location>
        <begin position="204"/>
        <end position="320"/>
    </location>
</feature>
<feature type="transmembrane region" description="Helical" evidence="8">
    <location>
        <begin position="70"/>
        <end position="94"/>
    </location>
</feature>
<evidence type="ECO:0000256" key="1">
    <source>
        <dbReference type="ARBA" id="ARBA00004128"/>
    </source>
</evidence>
<feature type="transmembrane region" description="Helical" evidence="8">
    <location>
        <begin position="176"/>
        <end position="196"/>
    </location>
</feature>
<feature type="transmembrane region" description="Helical" evidence="8">
    <location>
        <begin position="18"/>
        <end position="41"/>
    </location>
</feature>
<dbReference type="Pfam" id="PF06454">
    <property type="entry name" value="THH1_TOM1-3_dom"/>
    <property type="match status" value="1"/>
</dbReference>
<keyword evidence="3" id="KW-0926">Vacuole</keyword>
<accession>A0AAV0N0G6</accession>
<evidence type="ECO:0000256" key="2">
    <source>
        <dbReference type="ARBA" id="ARBA00006779"/>
    </source>
</evidence>
<dbReference type="Proteomes" id="UP001154282">
    <property type="component" value="Unassembled WGS sequence"/>
</dbReference>
<dbReference type="PANTHER" id="PTHR31142:SF4">
    <property type="entry name" value="OS01G0751300 PROTEIN"/>
    <property type="match status" value="1"/>
</dbReference>
<organism evidence="10 11">
    <name type="scientific">Linum tenue</name>
    <dbReference type="NCBI Taxonomy" id="586396"/>
    <lineage>
        <taxon>Eukaryota</taxon>
        <taxon>Viridiplantae</taxon>
        <taxon>Streptophyta</taxon>
        <taxon>Embryophyta</taxon>
        <taxon>Tracheophyta</taxon>
        <taxon>Spermatophyta</taxon>
        <taxon>Magnoliopsida</taxon>
        <taxon>eudicotyledons</taxon>
        <taxon>Gunneridae</taxon>
        <taxon>Pentapetalae</taxon>
        <taxon>rosids</taxon>
        <taxon>fabids</taxon>
        <taxon>Malpighiales</taxon>
        <taxon>Linaceae</taxon>
        <taxon>Linum</taxon>
    </lineage>
</organism>
<evidence type="ECO:0000313" key="11">
    <source>
        <dbReference type="Proteomes" id="UP001154282"/>
    </source>
</evidence>